<name>A0A8K1CU13_PYTOL</name>
<dbReference type="InterPro" id="IPR013785">
    <property type="entry name" value="Aldolase_TIM"/>
</dbReference>
<proteinExistence type="inferred from homology"/>
<dbReference type="SUPFAM" id="SSF51395">
    <property type="entry name" value="FMN-linked oxidoreductases"/>
    <property type="match status" value="1"/>
</dbReference>
<reference evidence="5" key="1">
    <citation type="submission" date="2019-03" db="EMBL/GenBank/DDBJ databases">
        <title>Long read genome sequence of the mycoparasitic Pythium oligandrum ATCC 38472 isolated from sugarbeet rhizosphere.</title>
        <authorList>
            <person name="Gaulin E."/>
        </authorList>
    </citation>
    <scope>NUCLEOTIDE SEQUENCE</scope>
    <source>
        <strain evidence="5">ATCC 38472_TT</strain>
    </source>
</reference>
<dbReference type="GO" id="GO:0005829">
    <property type="term" value="C:cytosol"/>
    <property type="evidence" value="ECO:0007669"/>
    <property type="project" value="UniProtKB-ARBA"/>
</dbReference>
<dbReference type="InterPro" id="IPR001155">
    <property type="entry name" value="OxRdtase_FMN_N"/>
</dbReference>
<dbReference type="Pfam" id="PF00724">
    <property type="entry name" value="Oxidored_FMN"/>
    <property type="match status" value="1"/>
</dbReference>
<feature type="domain" description="NADH:flavin oxidoreductase/NADH oxidase N-terminal" evidence="4">
    <location>
        <begin position="8"/>
        <end position="340"/>
    </location>
</feature>
<accession>A0A8K1CU13</accession>
<protein>
    <recommendedName>
        <fullName evidence="4">NADH:flavin oxidoreductase/NADH oxidase N-terminal domain-containing protein</fullName>
    </recommendedName>
</protein>
<dbReference type="OrthoDB" id="432686at2759"/>
<sequence length="372" mass="41436">MSTADYTLFTPLTLGEGLTLQNRVVMSPMTRCRCDPETRAPTEISEIYYGDRVSAGLIITEATAISEQGFGWYSAPALYTQNHADAWKKVVDRVHANGGKIFVQLWHMGRRAHTSFNAKGDIVSASAIGISQGRHRDVNGEYTTYEVPRALETAEIPGIVEDFRKSAALAKAAGFDGIEIHAAGGYLIDQFLQSISNRRTDKYGGSFENRARFLMEIIDAVKTVWPSDRIGVRIMPNWHYAQMGSEDNAEMFTYVMQQLSKHMLSYLAIMDGEGTGYHGKCRNLTIFDAKTHFKGIVFGTASYTRDIAEGALRSGAADAIGFARLFITNPDLVERFQNDWPLAPGTEYGNLWNPFKGVEGYNTFPKYELSEQ</sequence>
<keyword evidence="6" id="KW-1185">Reference proteome</keyword>
<dbReference type="GO" id="GO:0016628">
    <property type="term" value="F:oxidoreductase activity, acting on the CH-CH group of donors, NAD or NADP as acceptor"/>
    <property type="evidence" value="ECO:0007669"/>
    <property type="project" value="UniProtKB-ARBA"/>
</dbReference>
<dbReference type="Gene3D" id="3.20.20.70">
    <property type="entry name" value="Aldolase class I"/>
    <property type="match status" value="1"/>
</dbReference>
<dbReference type="InterPro" id="IPR045247">
    <property type="entry name" value="Oye-like"/>
</dbReference>
<dbReference type="GO" id="GO:0010181">
    <property type="term" value="F:FMN binding"/>
    <property type="evidence" value="ECO:0007669"/>
    <property type="project" value="InterPro"/>
</dbReference>
<dbReference type="PANTHER" id="PTHR22893">
    <property type="entry name" value="NADH OXIDOREDUCTASE-RELATED"/>
    <property type="match status" value="1"/>
</dbReference>
<evidence type="ECO:0000256" key="2">
    <source>
        <dbReference type="ARBA" id="ARBA00005979"/>
    </source>
</evidence>
<comment type="similarity">
    <text evidence="2">Belongs to the NADH:flavin oxidoreductase/NADH oxidase family.</text>
</comment>
<evidence type="ECO:0000256" key="1">
    <source>
        <dbReference type="ARBA" id="ARBA00001917"/>
    </source>
</evidence>
<dbReference type="EMBL" id="SPLM01000001">
    <property type="protein sequence ID" value="TMW68943.1"/>
    <property type="molecule type" value="Genomic_DNA"/>
</dbReference>
<evidence type="ECO:0000259" key="4">
    <source>
        <dbReference type="Pfam" id="PF00724"/>
    </source>
</evidence>
<dbReference type="FunFam" id="3.20.20.70:FF:000059">
    <property type="entry name" value="N-ethylmaleimide reductase, FMN-linked"/>
    <property type="match status" value="1"/>
</dbReference>
<comment type="cofactor">
    <cofactor evidence="1">
        <name>FMN</name>
        <dbReference type="ChEBI" id="CHEBI:58210"/>
    </cofactor>
</comment>
<dbReference type="Proteomes" id="UP000794436">
    <property type="component" value="Unassembled WGS sequence"/>
</dbReference>
<comment type="caution">
    <text evidence="5">The sequence shown here is derived from an EMBL/GenBank/DDBJ whole genome shotgun (WGS) entry which is preliminary data.</text>
</comment>
<keyword evidence="3" id="KW-0560">Oxidoreductase</keyword>
<dbReference type="CDD" id="cd02933">
    <property type="entry name" value="OYE_like_FMN"/>
    <property type="match status" value="1"/>
</dbReference>
<gene>
    <name evidence="5" type="ORF">Poli38472_001099</name>
</gene>
<organism evidence="5 6">
    <name type="scientific">Pythium oligandrum</name>
    <name type="common">Mycoparasitic fungus</name>
    <dbReference type="NCBI Taxonomy" id="41045"/>
    <lineage>
        <taxon>Eukaryota</taxon>
        <taxon>Sar</taxon>
        <taxon>Stramenopiles</taxon>
        <taxon>Oomycota</taxon>
        <taxon>Peronosporomycetes</taxon>
        <taxon>Pythiales</taxon>
        <taxon>Pythiaceae</taxon>
        <taxon>Pythium</taxon>
    </lineage>
</organism>
<evidence type="ECO:0000256" key="3">
    <source>
        <dbReference type="ARBA" id="ARBA00023002"/>
    </source>
</evidence>
<dbReference type="PANTHER" id="PTHR22893:SF91">
    <property type="entry name" value="NADPH DEHYDROGENASE 2-RELATED"/>
    <property type="match status" value="1"/>
</dbReference>
<evidence type="ECO:0000313" key="6">
    <source>
        <dbReference type="Proteomes" id="UP000794436"/>
    </source>
</evidence>
<dbReference type="AlphaFoldDB" id="A0A8K1CU13"/>
<evidence type="ECO:0000313" key="5">
    <source>
        <dbReference type="EMBL" id="TMW68943.1"/>
    </source>
</evidence>